<dbReference type="EMBL" id="CM000642">
    <property type="protein sequence ID" value="EED92154.1"/>
    <property type="molecule type" value="Genomic_DNA"/>
</dbReference>
<organism evidence="1 2">
    <name type="scientific">Thalassiosira pseudonana</name>
    <name type="common">Marine diatom</name>
    <name type="synonym">Cyclotella nana</name>
    <dbReference type="NCBI Taxonomy" id="35128"/>
    <lineage>
        <taxon>Eukaryota</taxon>
        <taxon>Sar</taxon>
        <taxon>Stramenopiles</taxon>
        <taxon>Ochrophyta</taxon>
        <taxon>Bacillariophyta</taxon>
        <taxon>Coscinodiscophyceae</taxon>
        <taxon>Thalassiosirophycidae</taxon>
        <taxon>Thalassiosirales</taxon>
        <taxon>Thalassiosiraceae</taxon>
        <taxon>Thalassiosira</taxon>
    </lineage>
</organism>
<gene>
    <name evidence="1" type="ORF">THAPSDRAFT_5711</name>
</gene>
<sequence length="223" mass="24038">MTTKSAAAMLPKRLPILSPPSPSKGVSIFAAAKKFTVPPMYEAQRHPAKIADATCGDVVNVGVIENLINENDAMHPTMEPMLPMKNGSAMPCKHCFVVLALSSIENSSLSVAFDEDESKANTNDAGRNTLQHQSYNTCSVGNLGIQLTIDEMFESNAADSSVMTWPPPDLDMNFSKTMPKRVGSRSVIPAAMLFAAYEVIGRMEGAVNSLDLIVMVLPYWSIG</sequence>
<reference evidence="1 2" key="2">
    <citation type="journal article" date="2008" name="Nature">
        <title>The Phaeodactylum genome reveals the evolutionary history of diatom genomes.</title>
        <authorList>
            <person name="Bowler C."/>
            <person name="Allen A.E."/>
            <person name="Badger J.H."/>
            <person name="Grimwood J."/>
            <person name="Jabbari K."/>
            <person name="Kuo A."/>
            <person name="Maheswari U."/>
            <person name="Martens C."/>
            <person name="Maumus F."/>
            <person name="Otillar R.P."/>
            <person name="Rayko E."/>
            <person name="Salamov A."/>
            <person name="Vandepoele K."/>
            <person name="Beszteri B."/>
            <person name="Gruber A."/>
            <person name="Heijde M."/>
            <person name="Katinka M."/>
            <person name="Mock T."/>
            <person name="Valentin K."/>
            <person name="Verret F."/>
            <person name="Berges J.A."/>
            <person name="Brownlee C."/>
            <person name="Cadoret J.P."/>
            <person name="Chiovitti A."/>
            <person name="Choi C.J."/>
            <person name="Coesel S."/>
            <person name="De Martino A."/>
            <person name="Detter J.C."/>
            <person name="Durkin C."/>
            <person name="Falciatore A."/>
            <person name="Fournet J."/>
            <person name="Haruta M."/>
            <person name="Huysman M.J."/>
            <person name="Jenkins B.D."/>
            <person name="Jiroutova K."/>
            <person name="Jorgensen R.E."/>
            <person name="Joubert Y."/>
            <person name="Kaplan A."/>
            <person name="Kroger N."/>
            <person name="Kroth P.G."/>
            <person name="La Roche J."/>
            <person name="Lindquist E."/>
            <person name="Lommer M."/>
            <person name="Martin-Jezequel V."/>
            <person name="Lopez P.J."/>
            <person name="Lucas S."/>
            <person name="Mangogna M."/>
            <person name="McGinnis K."/>
            <person name="Medlin L.K."/>
            <person name="Montsant A."/>
            <person name="Oudot-Le Secq M.P."/>
            <person name="Napoli C."/>
            <person name="Obornik M."/>
            <person name="Parker M.S."/>
            <person name="Petit J.L."/>
            <person name="Porcel B.M."/>
            <person name="Poulsen N."/>
            <person name="Robison M."/>
            <person name="Rychlewski L."/>
            <person name="Rynearson T.A."/>
            <person name="Schmutz J."/>
            <person name="Shapiro H."/>
            <person name="Siaut M."/>
            <person name="Stanley M."/>
            <person name="Sussman M.R."/>
            <person name="Taylor A.R."/>
            <person name="Vardi A."/>
            <person name="von Dassow P."/>
            <person name="Vyverman W."/>
            <person name="Willis A."/>
            <person name="Wyrwicz L.S."/>
            <person name="Rokhsar D.S."/>
            <person name="Weissenbach J."/>
            <person name="Armbrust E.V."/>
            <person name="Green B.R."/>
            <person name="Van de Peer Y."/>
            <person name="Grigoriev I.V."/>
        </authorList>
    </citation>
    <scope>NUCLEOTIDE SEQUENCE [LARGE SCALE GENOMIC DNA]</scope>
    <source>
        <strain evidence="1 2">CCMP1335</strain>
    </source>
</reference>
<dbReference type="KEGG" id="tps:THAPSDRAFT_5711"/>
<dbReference type="RefSeq" id="XP_002290402.1">
    <property type="nucleotide sequence ID" value="XM_002290366.1"/>
</dbReference>
<dbReference type="AlphaFoldDB" id="B8C3P1"/>
<dbReference type="GeneID" id="7444872"/>
<keyword evidence="2" id="KW-1185">Reference proteome</keyword>
<dbReference type="HOGENOM" id="CLU_1242317_0_0_1"/>
<proteinExistence type="predicted"/>
<name>B8C3P1_THAPS</name>
<accession>B8C3P1</accession>
<dbReference type="PaxDb" id="35128-Thaps5711"/>
<evidence type="ECO:0000313" key="2">
    <source>
        <dbReference type="Proteomes" id="UP000001449"/>
    </source>
</evidence>
<dbReference type="InParanoid" id="B8C3P1"/>
<evidence type="ECO:0000313" key="1">
    <source>
        <dbReference type="EMBL" id="EED92154.1"/>
    </source>
</evidence>
<dbReference type="Proteomes" id="UP000001449">
    <property type="component" value="Chromosome 5"/>
</dbReference>
<reference evidence="1 2" key="1">
    <citation type="journal article" date="2004" name="Science">
        <title>The genome of the diatom Thalassiosira pseudonana: ecology, evolution, and metabolism.</title>
        <authorList>
            <person name="Armbrust E.V."/>
            <person name="Berges J.A."/>
            <person name="Bowler C."/>
            <person name="Green B.R."/>
            <person name="Martinez D."/>
            <person name="Putnam N.H."/>
            <person name="Zhou S."/>
            <person name="Allen A.E."/>
            <person name="Apt K.E."/>
            <person name="Bechner M."/>
            <person name="Brzezinski M.A."/>
            <person name="Chaal B.K."/>
            <person name="Chiovitti A."/>
            <person name="Davis A.K."/>
            <person name="Demarest M.S."/>
            <person name="Detter J.C."/>
            <person name="Glavina T."/>
            <person name="Goodstein D."/>
            <person name="Hadi M.Z."/>
            <person name="Hellsten U."/>
            <person name="Hildebrand M."/>
            <person name="Jenkins B.D."/>
            <person name="Jurka J."/>
            <person name="Kapitonov V.V."/>
            <person name="Kroger N."/>
            <person name="Lau W.W."/>
            <person name="Lane T.W."/>
            <person name="Larimer F.W."/>
            <person name="Lippmeier J.C."/>
            <person name="Lucas S."/>
            <person name="Medina M."/>
            <person name="Montsant A."/>
            <person name="Obornik M."/>
            <person name="Parker M.S."/>
            <person name="Palenik B."/>
            <person name="Pazour G.J."/>
            <person name="Richardson P.M."/>
            <person name="Rynearson T.A."/>
            <person name="Saito M.A."/>
            <person name="Schwartz D.C."/>
            <person name="Thamatrakoln K."/>
            <person name="Valentin K."/>
            <person name="Vardi A."/>
            <person name="Wilkerson F.P."/>
            <person name="Rokhsar D.S."/>
        </authorList>
    </citation>
    <scope>NUCLEOTIDE SEQUENCE [LARGE SCALE GENOMIC DNA]</scope>
    <source>
        <strain evidence="1 2">CCMP1335</strain>
    </source>
</reference>
<protein>
    <submittedName>
        <fullName evidence="1">Uncharacterized protein</fullName>
    </submittedName>
</protein>